<dbReference type="EMBL" id="CP049055">
    <property type="protein sequence ID" value="QII12015.1"/>
    <property type="molecule type" value="Genomic_DNA"/>
</dbReference>
<name>Q1Q792_KUEST</name>
<dbReference type="AlphaFoldDB" id="Q1Q792"/>
<proteinExistence type="predicted"/>
<evidence type="ECO:0000313" key="2">
    <source>
        <dbReference type="EMBL" id="CAJ73440.1"/>
    </source>
</evidence>
<protein>
    <submittedName>
        <fullName evidence="2">Uncharacterized protein</fullName>
    </submittedName>
</protein>
<reference evidence="2" key="2">
    <citation type="submission" date="2006-01" db="EMBL/GenBank/DDBJ databases">
        <authorList>
            <person name="Genoscope"/>
        </authorList>
    </citation>
    <scope>NUCLEOTIDE SEQUENCE</scope>
</reference>
<keyword evidence="1" id="KW-1133">Transmembrane helix</keyword>
<gene>
    <name evidence="3" type="ORF">KsCSTR_26360</name>
    <name evidence="2" type="ORF">kuste2691</name>
</gene>
<reference evidence="2" key="1">
    <citation type="journal article" date="2006" name="Nature">
        <title>Deciphering the evolution and metabolism of an anammox bacterium from a community genome.</title>
        <authorList>
            <person name="Strous M."/>
            <person name="Pelletier E."/>
            <person name="Mangenot S."/>
            <person name="Rattei T."/>
            <person name="Lehner A."/>
            <person name="Taylor M.W."/>
            <person name="Horn M."/>
            <person name="Daims H."/>
            <person name="Bartol-Mavel D."/>
            <person name="Wincker P."/>
            <person name="Barbe V."/>
            <person name="Fonknechten N."/>
            <person name="Vallenet D."/>
            <person name="Segurens B."/>
            <person name="Schenowitz-Truong C."/>
            <person name="Medigue C."/>
            <person name="Collingro A."/>
            <person name="Snel B."/>
            <person name="Dutilh B.E."/>
            <person name="OpDenCamp H.J.M."/>
            <person name="vanDerDrift C."/>
            <person name="Cirpus I."/>
            <person name="vanDePas-Schoonen K.T."/>
            <person name="Harhangi H.R."/>
            <person name="vanNiftrik L."/>
            <person name="Schmid M."/>
            <person name="Keltjens J."/>
            <person name="vanDeVossenberg J."/>
            <person name="Kartal B."/>
            <person name="Meier H."/>
            <person name="Frishman D."/>
            <person name="Huynen M.A."/>
            <person name="Mewes H."/>
            <person name="Weissenbach J."/>
            <person name="Jetten M.S.M."/>
            <person name="Wagner M."/>
            <person name="LePaslier D."/>
        </authorList>
    </citation>
    <scope>NUCLEOTIDE SEQUENCE</scope>
</reference>
<evidence type="ECO:0000313" key="3">
    <source>
        <dbReference type="EMBL" id="QII12015.1"/>
    </source>
</evidence>
<keyword evidence="1" id="KW-0812">Transmembrane</keyword>
<dbReference type="Proteomes" id="UP000501926">
    <property type="component" value="Chromosome"/>
</dbReference>
<accession>Q1Q792</accession>
<keyword evidence="1" id="KW-0472">Membrane</keyword>
<reference evidence="3 4" key="3">
    <citation type="submission" date="2020-02" db="EMBL/GenBank/DDBJ databases">
        <title>Newly sequenced genome of strain CSTR1 showed variability in Candidatus Kuenenia stuttgartiensis genomes.</title>
        <authorList>
            <person name="Ding C."/>
            <person name="Adrian L."/>
        </authorList>
    </citation>
    <scope>NUCLEOTIDE SEQUENCE [LARGE SCALE GENOMIC DNA]</scope>
    <source>
        <strain evidence="3 4">CSTR1</strain>
    </source>
</reference>
<sequence>MPLHRLHTICYAVPELIVAAYGFHRDAVQCPVAFLYRRGKRGIVVDIHRTEVINKLPDIPYQRIPEYLLFSGEALNRPVHHLGERCPECSHSGIPFTRKTILCALSIICALLIKGGVIVMRYIRCSATYTSLTSRVFSKTTSLPGNNDAVWPFSPRPRKMRSKRGVSFPL</sequence>
<dbReference type="EMBL" id="CT573071">
    <property type="protein sequence ID" value="CAJ73440.1"/>
    <property type="molecule type" value="Genomic_DNA"/>
</dbReference>
<evidence type="ECO:0000256" key="1">
    <source>
        <dbReference type="SAM" id="Phobius"/>
    </source>
</evidence>
<feature type="transmembrane region" description="Helical" evidence="1">
    <location>
        <begin position="101"/>
        <end position="123"/>
    </location>
</feature>
<organism evidence="2">
    <name type="scientific">Kuenenia stuttgartiensis</name>
    <dbReference type="NCBI Taxonomy" id="174633"/>
    <lineage>
        <taxon>Bacteria</taxon>
        <taxon>Pseudomonadati</taxon>
        <taxon>Planctomycetota</taxon>
        <taxon>Candidatus Brocadiia</taxon>
        <taxon>Candidatus Brocadiales</taxon>
        <taxon>Candidatus Brocadiaceae</taxon>
        <taxon>Candidatus Kuenenia</taxon>
    </lineage>
</organism>
<evidence type="ECO:0000313" key="4">
    <source>
        <dbReference type="Proteomes" id="UP000501926"/>
    </source>
</evidence>